<feature type="chain" id="PRO_5046258635" description="Lipoprotein" evidence="1">
    <location>
        <begin position="21"/>
        <end position="116"/>
    </location>
</feature>
<keyword evidence="3" id="KW-1185">Reference proteome</keyword>
<comment type="caution">
    <text evidence="2">The sequence shown here is derived from an EMBL/GenBank/DDBJ whole genome shotgun (WGS) entry which is preliminary data.</text>
</comment>
<sequence length="116" mass="11688">MPRRPLLALLTVVAGPCVLAGCGDPPPDPATAPIEVILPGCTVNRPSIAPGDHDLSVVGTGAVRVLGPDHSELLAVDGPTSTPATLTIQDTGLHTVSCVTDAGEPKATTLRVEVAK</sequence>
<feature type="signal peptide" evidence="1">
    <location>
        <begin position="1"/>
        <end position="20"/>
    </location>
</feature>
<keyword evidence="1" id="KW-0732">Signal</keyword>
<proteinExistence type="predicted"/>
<evidence type="ECO:0008006" key="4">
    <source>
        <dbReference type="Google" id="ProtNLM"/>
    </source>
</evidence>
<evidence type="ECO:0000256" key="1">
    <source>
        <dbReference type="SAM" id="SignalP"/>
    </source>
</evidence>
<evidence type="ECO:0000313" key="2">
    <source>
        <dbReference type="EMBL" id="GAA1806412.1"/>
    </source>
</evidence>
<name>A0ABP4YCD4_9MICO</name>
<dbReference type="Proteomes" id="UP001499938">
    <property type="component" value="Unassembled WGS sequence"/>
</dbReference>
<evidence type="ECO:0000313" key="3">
    <source>
        <dbReference type="Proteomes" id="UP001499938"/>
    </source>
</evidence>
<protein>
    <recommendedName>
        <fullName evidence="4">Lipoprotein</fullName>
    </recommendedName>
</protein>
<organism evidence="2 3">
    <name type="scientific">Nostocoides veronense</name>
    <dbReference type="NCBI Taxonomy" id="330836"/>
    <lineage>
        <taxon>Bacteria</taxon>
        <taxon>Bacillati</taxon>
        <taxon>Actinomycetota</taxon>
        <taxon>Actinomycetes</taxon>
        <taxon>Micrococcales</taxon>
        <taxon>Intrasporangiaceae</taxon>
        <taxon>Nostocoides</taxon>
    </lineage>
</organism>
<reference evidence="3" key="1">
    <citation type="journal article" date="2019" name="Int. J. Syst. Evol. Microbiol.">
        <title>The Global Catalogue of Microorganisms (GCM) 10K type strain sequencing project: providing services to taxonomists for standard genome sequencing and annotation.</title>
        <authorList>
            <consortium name="The Broad Institute Genomics Platform"/>
            <consortium name="The Broad Institute Genome Sequencing Center for Infectious Disease"/>
            <person name="Wu L."/>
            <person name="Ma J."/>
        </authorList>
    </citation>
    <scope>NUCLEOTIDE SEQUENCE [LARGE SCALE GENOMIC DNA]</scope>
    <source>
        <strain evidence="3">JCM 15592</strain>
    </source>
</reference>
<accession>A0ABP4YCD4</accession>
<dbReference type="PROSITE" id="PS51257">
    <property type="entry name" value="PROKAR_LIPOPROTEIN"/>
    <property type="match status" value="1"/>
</dbReference>
<dbReference type="EMBL" id="BAAAPO010000052">
    <property type="protein sequence ID" value="GAA1806412.1"/>
    <property type="molecule type" value="Genomic_DNA"/>
</dbReference>
<gene>
    <name evidence="2" type="ORF">GCM10009811_32440</name>
</gene>